<protein>
    <submittedName>
        <fullName evidence="3">Uncharacterized protein</fullName>
    </submittedName>
</protein>
<keyword evidence="2" id="KW-0472">Membrane</keyword>
<keyword evidence="2" id="KW-1133">Transmembrane helix</keyword>
<dbReference type="STRING" id="69332.A0A388KZK0"/>
<dbReference type="Gramene" id="GBG75487">
    <property type="protein sequence ID" value="GBG75487"/>
    <property type="gene ID" value="CBR_g20118"/>
</dbReference>
<name>A0A388KZK0_CHABU</name>
<dbReference type="Proteomes" id="UP000265515">
    <property type="component" value="Unassembled WGS sequence"/>
</dbReference>
<dbReference type="AlphaFoldDB" id="A0A388KZK0"/>
<reference evidence="3 4" key="1">
    <citation type="journal article" date="2018" name="Cell">
        <title>The Chara Genome: Secondary Complexity and Implications for Plant Terrestrialization.</title>
        <authorList>
            <person name="Nishiyama T."/>
            <person name="Sakayama H."/>
            <person name="Vries J.D."/>
            <person name="Buschmann H."/>
            <person name="Saint-Marcoux D."/>
            <person name="Ullrich K.K."/>
            <person name="Haas F.B."/>
            <person name="Vanderstraeten L."/>
            <person name="Becker D."/>
            <person name="Lang D."/>
            <person name="Vosolsobe S."/>
            <person name="Rombauts S."/>
            <person name="Wilhelmsson P.K.I."/>
            <person name="Janitza P."/>
            <person name="Kern R."/>
            <person name="Heyl A."/>
            <person name="Rumpler F."/>
            <person name="Villalobos L.I.A.C."/>
            <person name="Clay J.M."/>
            <person name="Skokan R."/>
            <person name="Toyoda A."/>
            <person name="Suzuki Y."/>
            <person name="Kagoshima H."/>
            <person name="Schijlen E."/>
            <person name="Tajeshwar N."/>
            <person name="Catarino B."/>
            <person name="Hetherington A.J."/>
            <person name="Saltykova A."/>
            <person name="Bonnot C."/>
            <person name="Breuninger H."/>
            <person name="Symeonidi A."/>
            <person name="Radhakrishnan G.V."/>
            <person name="Van Nieuwerburgh F."/>
            <person name="Deforce D."/>
            <person name="Chang C."/>
            <person name="Karol K.G."/>
            <person name="Hedrich R."/>
            <person name="Ulvskov P."/>
            <person name="Glockner G."/>
            <person name="Delwiche C.F."/>
            <person name="Petrasek J."/>
            <person name="Van de Peer Y."/>
            <person name="Friml J."/>
            <person name="Beilby M."/>
            <person name="Dolan L."/>
            <person name="Kohara Y."/>
            <person name="Sugano S."/>
            <person name="Fujiyama A."/>
            <person name="Delaux P.-M."/>
            <person name="Quint M."/>
            <person name="TheiBen G."/>
            <person name="Hagemann M."/>
            <person name="Harholt J."/>
            <person name="Dunand C."/>
            <person name="Zachgo S."/>
            <person name="Langdale J."/>
            <person name="Maumus F."/>
            <person name="Straeten D.V.D."/>
            <person name="Gould S.B."/>
            <person name="Rensing S.A."/>
        </authorList>
    </citation>
    <scope>NUCLEOTIDE SEQUENCE [LARGE SCALE GENOMIC DNA]</scope>
    <source>
        <strain evidence="3 4">S276</strain>
    </source>
</reference>
<evidence type="ECO:0000256" key="1">
    <source>
        <dbReference type="SAM" id="MobiDB-lite"/>
    </source>
</evidence>
<evidence type="ECO:0000313" key="4">
    <source>
        <dbReference type="Proteomes" id="UP000265515"/>
    </source>
</evidence>
<evidence type="ECO:0000313" key="3">
    <source>
        <dbReference type="EMBL" id="GBG75487.1"/>
    </source>
</evidence>
<keyword evidence="4" id="KW-1185">Reference proteome</keyword>
<feature type="compositionally biased region" description="Low complexity" evidence="1">
    <location>
        <begin position="174"/>
        <end position="187"/>
    </location>
</feature>
<sequence>MTPMSPAMNLTLSRTGVRLPATQLQHPGHASATQPAIFSRCCLRPVKEGESKRRQAHATLISRVCAGEVNQCRRTICSRSDGLGGGSSSSFPSPRAACGDLRSYSPAIQIAASHFATGKDGRAPGECQPSQVQLWCLSMCRHNCSSSRSARVLAATAGSGSEAMAFPPPDGDAHSSAAGSEAPSSSSFTGSVGETEESRRRNQGLGALFASLKSKMTSWQANAAAVRAQVAKLGLAAVLAYGLIDGIMYTIFFIIAFLGYEKSTGQNPARNLKALLAVVIIMWTGNNFTRPFRLAGAAALAPVFDKGIKKLQKALNLPNEAAAFALATATIAGVCLTIAGALILSRFVA</sequence>
<feature type="region of interest" description="Disordered" evidence="1">
    <location>
        <begin position="161"/>
        <end position="201"/>
    </location>
</feature>
<organism evidence="3 4">
    <name type="scientific">Chara braunii</name>
    <name type="common">Braun's stonewort</name>
    <dbReference type="NCBI Taxonomy" id="69332"/>
    <lineage>
        <taxon>Eukaryota</taxon>
        <taxon>Viridiplantae</taxon>
        <taxon>Streptophyta</taxon>
        <taxon>Charophyceae</taxon>
        <taxon>Charales</taxon>
        <taxon>Characeae</taxon>
        <taxon>Chara</taxon>
    </lineage>
</organism>
<comment type="caution">
    <text evidence="3">The sequence shown here is derived from an EMBL/GenBank/DDBJ whole genome shotgun (WGS) entry which is preliminary data.</text>
</comment>
<evidence type="ECO:0000256" key="2">
    <source>
        <dbReference type="SAM" id="Phobius"/>
    </source>
</evidence>
<keyword evidence="2" id="KW-0812">Transmembrane</keyword>
<feature type="transmembrane region" description="Helical" evidence="2">
    <location>
        <begin position="272"/>
        <end position="289"/>
    </location>
</feature>
<gene>
    <name evidence="3" type="ORF">CBR_g20118</name>
</gene>
<feature type="transmembrane region" description="Helical" evidence="2">
    <location>
        <begin position="321"/>
        <end position="344"/>
    </location>
</feature>
<accession>A0A388KZK0</accession>
<dbReference type="OrthoDB" id="2020192at2759"/>
<proteinExistence type="predicted"/>
<dbReference type="PANTHER" id="PTHR34370">
    <property type="entry name" value="OS04G0600100 PROTEIN"/>
    <property type="match status" value="1"/>
</dbReference>
<dbReference type="EMBL" id="BFEA01000225">
    <property type="protein sequence ID" value="GBG75487.1"/>
    <property type="molecule type" value="Genomic_DNA"/>
</dbReference>
<feature type="transmembrane region" description="Helical" evidence="2">
    <location>
        <begin position="233"/>
        <end position="260"/>
    </location>
</feature>
<dbReference type="PANTHER" id="PTHR34370:SF1">
    <property type="entry name" value="OS04G0600100 PROTEIN"/>
    <property type="match status" value="1"/>
</dbReference>